<name>A0ABT0M896_9BACL</name>
<dbReference type="Proteomes" id="UP001203004">
    <property type="component" value="Unassembled WGS sequence"/>
</dbReference>
<proteinExistence type="predicted"/>
<feature type="transmembrane region" description="Helical" evidence="1">
    <location>
        <begin position="70"/>
        <end position="90"/>
    </location>
</feature>
<reference evidence="2 3" key="1">
    <citation type="submission" date="2022-05" db="EMBL/GenBank/DDBJ databases">
        <title>Sporolactobacillus sp nov CPB3-1, isolated from tree bark (Mangifera indica L.).</title>
        <authorList>
            <person name="Phuengjayaem S."/>
            <person name="Tanasupawat S."/>
        </authorList>
    </citation>
    <scope>NUCLEOTIDE SEQUENCE [LARGE SCALE GENOMIC DNA]</scope>
    <source>
        <strain evidence="2 3">CPB3-1</strain>
    </source>
</reference>
<organism evidence="2 3">
    <name type="scientific">Sporolactobacillus mangiferae</name>
    <dbReference type="NCBI Taxonomy" id="2940498"/>
    <lineage>
        <taxon>Bacteria</taxon>
        <taxon>Bacillati</taxon>
        <taxon>Bacillota</taxon>
        <taxon>Bacilli</taxon>
        <taxon>Bacillales</taxon>
        <taxon>Sporolactobacillaceae</taxon>
        <taxon>Sporolactobacillus</taxon>
    </lineage>
</organism>
<keyword evidence="1" id="KW-1133">Transmembrane helix</keyword>
<keyword evidence="1" id="KW-0812">Transmembrane</keyword>
<dbReference type="EMBL" id="JAMAST010000002">
    <property type="protein sequence ID" value="MCL1631081.1"/>
    <property type="molecule type" value="Genomic_DNA"/>
</dbReference>
<feature type="transmembrane region" description="Helical" evidence="1">
    <location>
        <begin position="41"/>
        <end position="64"/>
    </location>
</feature>
<keyword evidence="3" id="KW-1185">Reference proteome</keyword>
<comment type="caution">
    <text evidence="2">The sequence shown here is derived from an EMBL/GenBank/DDBJ whole genome shotgun (WGS) entry which is preliminary data.</text>
</comment>
<gene>
    <name evidence="2" type="ORF">M3N64_03855</name>
</gene>
<evidence type="ECO:0000256" key="1">
    <source>
        <dbReference type="SAM" id="Phobius"/>
    </source>
</evidence>
<evidence type="ECO:0000313" key="2">
    <source>
        <dbReference type="EMBL" id="MCL1631081.1"/>
    </source>
</evidence>
<dbReference type="RefSeq" id="WP_249098293.1">
    <property type="nucleotide sequence ID" value="NZ_JAMAST010000002.1"/>
</dbReference>
<feature type="transmembrane region" description="Helical" evidence="1">
    <location>
        <begin position="6"/>
        <end position="21"/>
    </location>
</feature>
<evidence type="ECO:0008006" key="4">
    <source>
        <dbReference type="Google" id="ProtNLM"/>
    </source>
</evidence>
<keyword evidence="1" id="KW-0472">Membrane</keyword>
<accession>A0ABT0M896</accession>
<evidence type="ECO:0000313" key="3">
    <source>
        <dbReference type="Proteomes" id="UP001203004"/>
    </source>
</evidence>
<sequence>MHLLIGLGIILFICGIVLFLLRKKMDLPKWIDRRAKKAQPWWLAVSMMCLIAGIYSMVAPILTVMMGADYWILLYIGLIGCAMLLILILLPH</sequence>
<protein>
    <recommendedName>
        <fullName evidence="4">DUF3784 domain-containing protein</fullName>
    </recommendedName>
</protein>